<dbReference type="Pfam" id="PF25601">
    <property type="entry name" value="AAA_lid_14"/>
    <property type="match status" value="1"/>
</dbReference>
<dbReference type="GO" id="GO:0006355">
    <property type="term" value="P:regulation of DNA-templated transcription"/>
    <property type="evidence" value="ECO:0007669"/>
    <property type="project" value="InterPro"/>
</dbReference>
<dbReference type="CDD" id="cd00130">
    <property type="entry name" value="PAS"/>
    <property type="match status" value="1"/>
</dbReference>
<dbReference type="InterPro" id="IPR003593">
    <property type="entry name" value="AAA+_ATPase"/>
</dbReference>
<dbReference type="Gene3D" id="3.40.50.300">
    <property type="entry name" value="P-loop containing nucleotide triphosphate hydrolases"/>
    <property type="match status" value="1"/>
</dbReference>
<dbReference type="SUPFAM" id="SSF55785">
    <property type="entry name" value="PYP-like sensor domain (PAS domain)"/>
    <property type="match status" value="1"/>
</dbReference>
<keyword evidence="3" id="KW-0805">Transcription regulation</keyword>
<feature type="domain" description="Sigma-54 factor interaction" evidence="7">
    <location>
        <begin position="179"/>
        <end position="408"/>
    </location>
</feature>
<dbReference type="Proteomes" id="UP000295707">
    <property type="component" value="Unassembled WGS sequence"/>
</dbReference>
<evidence type="ECO:0000256" key="3">
    <source>
        <dbReference type="ARBA" id="ARBA00023015"/>
    </source>
</evidence>
<feature type="coiled-coil region" evidence="6">
    <location>
        <begin position="138"/>
        <end position="169"/>
    </location>
</feature>
<keyword evidence="2" id="KW-0067">ATP-binding</keyword>
<dbReference type="InterPro" id="IPR025944">
    <property type="entry name" value="Sigma_54_int_dom_CS"/>
</dbReference>
<feature type="domain" description="PAS" evidence="8">
    <location>
        <begin position="24"/>
        <end position="62"/>
    </location>
</feature>
<dbReference type="AlphaFoldDB" id="A0A4R1HBT6"/>
<dbReference type="CDD" id="cd00009">
    <property type="entry name" value="AAA"/>
    <property type="match status" value="1"/>
</dbReference>
<dbReference type="NCBIfam" id="TIGR00229">
    <property type="entry name" value="sensory_box"/>
    <property type="match status" value="1"/>
</dbReference>
<dbReference type="Gene3D" id="3.30.450.20">
    <property type="entry name" value="PAS domain"/>
    <property type="match status" value="1"/>
</dbReference>
<dbReference type="PROSITE" id="PS00676">
    <property type="entry name" value="SIGMA54_INTERACT_2"/>
    <property type="match status" value="1"/>
</dbReference>
<name>A0A4R1HBT6_9GAMM</name>
<dbReference type="Gene3D" id="1.10.8.60">
    <property type="match status" value="1"/>
</dbReference>
<dbReference type="InterPro" id="IPR000014">
    <property type="entry name" value="PAS"/>
</dbReference>
<dbReference type="PROSITE" id="PS50045">
    <property type="entry name" value="SIGMA54_INTERACT_4"/>
    <property type="match status" value="1"/>
</dbReference>
<dbReference type="PROSITE" id="PS50112">
    <property type="entry name" value="PAS"/>
    <property type="match status" value="1"/>
</dbReference>
<organism evidence="10 11">
    <name type="scientific">Thiogranum longum</name>
    <dbReference type="NCBI Taxonomy" id="1537524"/>
    <lineage>
        <taxon>Bacteria</taxon>
        <taxon>Pseudomonadati</taxon>
        <taxon>Pseudomonadota</taxon>
        <taxon>Gammaproteobacteria</taxon>
        <taxon>Chromatiales</taxon>
        <taxon>Ectothiorhodospiraceae</taxon>
        <taxon>Thiogranum</taxon>
    </lineage>
</organism>
<evidence type="ECO:0000256" key="5">
    <source>
        <dbReference type="ARBA" id="ARBA00023163"/>
    </source>
</evidence>
<evidence type="ECO:0000313" key="10">
    <source>
        <dbReference type="EMBL" id="TCK17685.1"/>
    </source>
</evidence>
<dbReference type="Pfam" id="PF00158">
    <property type="entry name" value="Sigma54_activat"/>
    <property type="match status" value="1"/>
</dbReference>
<evidence type="ECO:0000259" key="8">
    <source>
        <dbReference type="PROSITE" id="PS50112"/>
    </source>
</evidence>
<evidence type="ECO:0000256" key="2">
    <source>
        <dbReference type="ARBA" id="ARBA00022840"/>
    </source>
</evidence>
<keyword evidence="5" id="KW-0804">Transcription</keyword>
<dbReference type="InterPro" id="IPR027417">
    <property type="entry name" value="P-loop_NTPase"/>
</dbReference>
<proteinExistence type="predicted"/>
<keyword evidence="1" id="KW-0547">Nucleotide-binding</keyword>
<dbReference type="PANTHER" id="PTHR32071">
    <property type="entry name" value="TRANSCRIPTIONAL REGULATORY PROTEIN"/>
    <property type="match status" value="1"/>
</dbReference>
<dbReference type="RefSeq" id="WP_207891805.1">
    <property type="nucleotide sequence ID" value="NZ_SMFX01000001.1"/>
</dbReference>
<dbReference type="EMBL" id="SMFX01000001">
    <property type="protein sequence ID" value="TCK17685.1"/>
    <property type="molecule type" value="Genomic_DNA"/>
</dbReference>
<dbReference type="SUPFAM" id="SSF52540">
    <property type="entry name" value="P-loop containing nucleoside triphosphate hydrolases"/>
    <property type="match status" value="1"/>
</dbReference>
<dbReference type="InterPro" id="IPR058031">
    <property type="entry name" value="AAA_lid_NorR"/>
</dbReference>
<evidence type="ECO:0000313" key="11">
    <source>
        <dbReference type="Proteomes" id="UP000295707"/>
    </source>
</evidence>
<dbReference type="Pfam" id="PF13426">
    <property type="entry name" value="PAS_9"/>
    <property type="match status" value="1"/>
</dbReference>
<dbReference type="Gene3D" id="1.10.10.60">
    <property type="entry name" value="Homeodomain-like"/>
    <property type="match status" value="1"/>
</dbReference>
<dbReference type="GO" id="GO:0003677">
    <property type="term" value="F:DNA binding"/>
    <property type="evidence" value="ECO:0007669"/>
    <property type="project" value="UniProtKB-KW"/>
</dbReference>
<gene>
    <name evidence="10" type="ORF">DFR30_0925</name>
</gene>
<accession>A0A4R1HBT6</accession>
<evidence type="ECO:0000256" key="1">
    <source>
        <dbReference type="ARBA" id="ARBA00022741"/>
    </source>
</evidence>
<dbReference type="SMART" id="SM00382">
    <property type="entry name" value="AAA"/>
    <property type="match status" value="1"/>
</dbReference>
<dbReference type="PANTHER" id="PTHR32071:SF117">
    <property type="entry name" value="PTS-DEPENDENT DIHYDROXYACETONE KINASE OPERON REGULATORY PROTEIN-RELATED"/>
    <property type="match status" value="1"/>
</dbReference>
<dbReference type="InterPro" id="IPR035965">
    <property type="entry name" value="PAS-like_dom_sf"/>
</dbReference>
<dbReference type="InterPro" id="IPR000700">
    <property type="entry name" value="PAS-assoc_C"/>
</dbReference>
<keyword evidence="6" id="KW-0175">Coiled coil</keyword>
<dbReference type="InterPro" id="IPR025943">
    <property type="entry name" value="Sigma_54_int_dom_ATP-bd_2"/>
</dbReference>
<keyword evidence="4" id="KW-0238">DNA-binding</keyword>
<evidence type="ECO:0000256" key="4">
    <source>
        <dbReference type="ARBA" id="ARBA00023125"/>
    </source>
</evidence>
<evidence type="ECO:0000256" key="6">
    <source>
        <dbReference type="SAM" id="Coils"/>
    </source>
</evidence>
<dbReference type="SMART" id="SM00091">
    <property type="entry name" value="PAS"/>
    <property type="match status" value="1"/>
</dbReference>
<dbReference type="InterPro" id="IPR025662">
    <property type="entry name" value="Sigma_54_int_dom_ATP-bd_1"/>
</dbReference>
<protein>
    <submittedName>
        <fullName evidence="10">PAS domain S-box-containing protein</fullName>
    </submittedName>
</protein>
<reference evidence="10 11" key="1">
    <citation type="submission" date="2019-03" db="EMBL/GenBank/DDBJ databases">
        <title>Genomic Encyclopedia of Type Strains, Phase IV (KMG-IV): sequencing the most valuable type-strain genomes for metagenomic binning, comparative biology and taxonomic classification.</title>
        <authorList>
            <person name="Goeker M."/>
        </authorList>
    </citation>
    <scope>NUCLEOTIDE SEQUENCE [LARGE SCALE GENOMIC DNA]</scope>
    <source>
        <strain evidence="10 11">DSM 19610</strain>
    </source>
</reference>
<dbReference type="PROSITE" id="PS50113">
    <property type="entry name" value="PAC"/>
    <property type="match status" value="1"/>
</dbReference>
<dbReference type="InterPro" id="IPR002078">
    <property type="entry name" value="Sigma_54_int"/>
</dbReference>
<dbReference type="PROSITE" id="PS00675">
    <property type="entry name" value="SIGMA54_INTERACT_1"/>
    <property type="match status" value="1"/>
</dbReference>
<sequence>MEAGKSSSQSQTELEQIKQLHDLILQAAGEGLYGLDCEGKTTFVNPAAARMLGWETDALIGQPMHSLHHHTRADGSPFPREECPIYAAFKDGIVHHVEDEVFWRKDGSSFPVEYTSTPIIENGELAGAVVVFKDISERKQAEQELRQAYAEVEQMKGRLEAENIYLQEEIKVERNFAGIVGQSHAVQQVLHQIELVAPTDASVLISGESGTGKELIACAIHEQSTRNERPLIRVNCAAIPRELFESEFFGHVKGAFTGALKDRTGRFELANGGTIFLDEVGEIPMELQSKLLRVLQEGQFERVGEEKTRTIDVRVVAASNRDLKEDIESRRFREDLYFRLNVFPVEAVPLRNRIDDIPLLATHFITLVCRRLNRPEPNLTQTNIRQLQAYQWPGNIRELQNVIERALIVSKGRRLQFSLPSEGIETDTVYTGSAGEIAEDVTFPETERLARDRANILTALRITNGKISSKDGAAELLGIKPTTLASRMKSLGVEKPK</sequence>
<evidence type="ECO:0000259" key="7">
    <source>
        <dbReference type="PROSITE" id="PS50045"/>
    </source>
</evidence>
<dbReference type="PROSITE" id="PS00688">
    <property type="entry name" value="SIGMA54_INTERACT_3"/>
    <property type="match status" value="1"/>
</dbReference>
<keyword evidence="11" id="KW-1185">Reference proteome</keyword>
<comment type="caution">
    <text evidence="10">The sequence shown here is derived from an EMBL/GenBank/DDBJ whole genome shotgun (WGS) entry which is preliminary data.</text>
</comment>
<dbReference type="GO" id="GO:0005524">
    <property type="term" value="F:ATP binding"/>
    <property type="evidence" value="ECO:0007669"/>
    <property type="project" value="UniProtKB-KW"/>
</dbReference>
<evidence type="ECO:0000259" key="9">
    <source>
        <dbReference type="PROSITE" id="PS50113"/>
    </source>
</evidence>
<dbReference type="FunFam" id="3.40.50.300:FF:000006">
    <property type="entry name" value="DNA-binding transcriptional regulator NtrC"/>
    <property type="match status" value="1"/>
</dbReference>
<feature type="domain" description="PAC" evidence="9">
    <location>
        <begin position="95"/>
        <end position="147"/>
    </location>
</feature>